<accession>A0A2M7Z6V6</accession>
<feature type="transmembrane region" description="Helical" evidence="7">
    <location>
        <begin position="118"/>
        <end position="136"/>
    </location>
</feature>
<protein>
    <recommendedName>
        <fullName evidence="7">Phosphatidylglycerol--prolipoprotein diacylglyceryl transferase</fullName>
        <ecNumber evidence="7">2.5.1.145</ecNumber>
    </recommendedName>
</protein>
<evidence type="ECO:0000256" key="4">
    <source>
        <dbReference type="ARBA" id="ARBA00022692"/>
    </source>
</evidence>
<keyword evidence="5 7" id="KW-1133">Transmembrane helix</keyword>
<feature type="transmembrane region" description="Helical" evidence="7">
    <location>
        <begin position="17"/>
        <end position="36"/>
    </location>
</feature>
<dbReference type="EMBL" id="PFVJ01000043">
    <property type="protein sequence ID" value="PJA89849.1"/>
    <property type="molecule type" value="Genomic_DNA"/>
</dbReference>
<dbReference type="GO" id="GO:0008961">
    <property type="term" value="F:phosphatidylglycerol-prolipoprotein diacylglyceryl transferase activity"/>
    <property type="evidence" value="ECO:0007669"/>
    <property type="project" value="UniProtKB-UniRule"/>
</dbReference>
<evidence type="ECO:0000313" key="8">
    <source>
        <dbReference type="EMBL" id="PJA89849.1"/>
    </source>
</evidence>
<keyword evidence="6 7" id="KW-0472">Membrane</keyword>
<evidence type="ECO:0000256" key="6">
    <source>
        <dbReference type="ARBA" id="ARBA00023136"/>
    </source>
</evidence>
<feature type="transmembrane region" description="Helical" evidence="7">
    <location>
        <begin position="193"/>
        <end position="212"/>
    </location>
</feature>
<feature type="transmembrane region" description="Helical" evidence="7">
    <location>
        <begin position="48"/>
        <end position="71"/>
    </location>
</feature>
<evidence type="ECO:0000313" key="9">
    <source>
        <dbReference type="Proteomes" id="UP000230843"/>
    </source>
</evidence>
<keyword evidence="4 7" id="KW-0812">Transmembrane</keyword>
<evidence type="ECO:0000256" key="1">
    <source>
        <dbReference type="ARBA" id="ARBA00007150"/>
    </source>
</evidence>
<comment type="pathway">
    <text evidence="7">Protein modification; lipoprotein biosynthesis (diacylglyceryl transfer).</text>
</comment>
<comment type="subcellular location">
    <subcellularLocation>
        <location evidence="7">Cell membrane</location>
        <topology evidence="7">Multi-pass membrane protein</topology>
    </subcellularLocation>
</comment>
<reference evidence="9" key="1">
    <citation type="submission" date="2017-09" db="EMBL/GenBank/DDBJ databases">
        <title>Depth-based differentiation of microbial function through sediment-hosted aquifers and enrichment of novel symbionts in the deep terrestrial subsurface.</title>
        <authorList>
            <person name="Probst A.J."/>
            <person name="Ladd B."/>
            <person name="Jarett J.K."/>
            <person name="Geller-Mcgrath D.E."/>
            <person name="Sieber C.M.K."/>
            <person name="Emerson J.B."/>
            <person name="Anantharaman K."/>
            <person name="Thomas B.C."/>
            <person name="Malmstrom R."/>
            <person name="Stieglmeier M."/>
            <person name="Klingl A."/>
            <person name="Woyke T."/>
            <person name="Ryan C.M."/>
            <person name="Banfield J.F."/>
        </authorList>
    </citation>
    <scope>NUCLEOTIDE SEQUENCE [LARGE SCALE GENOMIC DNA]</scope>
</reference>
<gene>
    <name evidence="7" type="primary">lgt</name>
    <name evidence="8" type="ORF">CO137_02035</name>
</gene>
<evidence type="ECO:0000256" key="5">
    <source>
        <dbReference type="ARBA" id="ARBA00022989"/>
    </source>
</evidence>
<feature type="binding site" evidence="7">
    <location>
        <position position="138"/>
    </location>
    <ligand>
        <name>a 1,2-diacyl-sn-glycero-3-phospho-(1'-sn-glycerol)</name>
        <dbReference type="ChEBI" id="CHEBI:64716"/>
    </ligand>
</feature>
<evidence type="ECO:0000256" key="7">
    <source>
        <dbReference type="HAMAP-Rule" id="MF_01147"/>
    </source>
</evidence>
<dbReference type="UniPathway" id="UPA00664"/>
<dbReference type="GO" id="GO:0042158">
    <property type="term" value="P:lipoprotein biosynthetic process"/>
    <property type="evidence" value="ECO:0007669"/>
    <property type="project" value="UniProtKB-UniRule"/>
</dbReference>
<dbReference type="Proteomes" id="UP000230843">
    <property type="component" value="Unassembled WGS sequence"/>
</dbReference>
<dbReference type="AlphaFoldDB" id="A0A2M7Z6V6"/>
<comment type="catalytic activity">
    <reaction evidence="7">
        <text>L-cysteinyl-[prolipoprotein] + a 1,2-diacyl-sn-glycero-3-phospho-(1'-sn-glycerol) = an S-1,2-diacyl-sn-glyceryl-L-cysteinyl-[prolipoprotein] + sn-glycerol 1-phosphate + H(+)</text>
        <dbReference type="Rhea" id="RHEA:56712"/>
        <dbReference type="Rhea" id="RHEA-COMP:14679"/>
        <dbReference type="Rhea" id="RHEA-COMP:14680"/>
        <dbReference type="ChEBI" id="CHEBI:15378"/>
        <dbReference type="ChEBI" id="CHEBI:29950"/>
        <dbReference type="ChEBI" id="CHEBI:57685"/>
        <dbReference type="ChEBI" id="CHEBI:64716"/>
        <dbReference type="ChEBI" id="CHEBI:140658"/>
        <dbReference type="EC" id="2.5.1.145"/>
    </reaction>
</comment>
<keyword evidence="2 7" id="KW-1003">Cell membrane</keyword>
<dbReference type="InterPro" id="IPR001640">
    <property type="entry name" value="Lgt"/>
</dbReference>
<dbReference type="GO" id="GO:0005886">
    <property type="term" value="C:plasma membrane"/>
    <property type="evidence" value="ECO:0007669"/>
    <property type="project" value="UniProtKB-SubCell"/>
</dbReference>
<feature type="transmembrane region" description="Helical" evidence="7">
    <location>
        <begin position="168"/>
        <end position="186"/>
    </location>
</feature>
<dbReference type="EC" id="2.5.1.145" evidence="7"/>
<organism evidence="8 9">
    <name type="scientific">Candidatus Magasanikbacteria bacterium CG_4_9_14_3_um_filter_32_9</name>
    <dbReference type="NCBI Taxonomy" id="1974644"/>
    <lineage>
        <taxon>Bacteria</taxon>
        <taxon>Candidatus Magasanikiibacteriota</taxon>
    </lineage>
</organism>
<comment type="similarity">
    <text evidence="1 7">Belongs to the Lgt family.</text>
</comment>
<dbReference type="PANTHER" id="PTHR30589:SF0">
    <property type="entry name" value="PHOSPHATIDYLGLYCEROL--PROLIPOPROTEIN DIACYLGLYCERYL TRANSFERASE"/>
    <property type="match status" value="1"/>
</dbReference>
<proteinExistence type="inferred from homology"/>
<dbReference type="HAMAP" id="MF_01147">
    <property type="entry name" value="Lgt"/>
    <property type="match status" value="1"/>
</dbReference>
<comment type="function">
    <text evidence="7">Catalyzes the transfer of the diacylglyceryl group from phosphatidylglycerol to the sulfhydryl group of the N-terminal cysteine of a prolipoprotein, the first step in the formation of mature lipoproteins.</text>
</comment>
<name>A0A2M7Z6V6_9BACT</name>
<feature type="transmembrane region" description="Helical" evidence="7">
    <location>
        <begin position="91"/>
        <end position="111"/>
    </location>
</feature>
<feature type="transmembrane region" description="Helical" evidence="7">
    <location>
        <begin position="232"/>
        <end position="249"/>
    </location>
</feature>
<comment type="caution">
    <text evidence="8">The sequence shown here is derived from an EMBL/GenBank/DDBJ whole genome shotgun (WGS) entry which is preliminary data.</text>
</comment>
<dbReference type="Pfam" id="PF01790">
    <property type="entry name" value="LGT"/>
    <property type="match status" value="1"/>
</dbReference>
<evidence type="ECO:0000256" key="2">
    <source>
        <dbReference type="ARBA" id="ARBA00022475"/>
    </source>
</evidence>
<sequence>MIPWFQYISLEVGPLTIYVWGLFVALGFLTSFLILWKNSTKVGMDLDSLSNLVLLVVILGFVFARIFHIAFYEPAFFLNNPVEMFKIWNGGLSSFGGLFGAVLGFLIYGFYRKWDKDIFLKIVDLFSFSAVFGWIIGRLGCFSIHDHLGQKVDFFLSIQTVDGARLEMALLEILWMIPLSIVFLVLRKRVKFGDGWFAVILFTEYGFMRFVLDFFRATDINQADVRYLGLTPGQYFAILLLIGGGLLLYKIRKK</sequence>
<keyword evidence="3 7" id="KW-0808">Transferase</keyword>
<dbReference type="PANTHER" id="PTHR30589">
    <property type="entry name" value="PROLIPOPROTEIN DIACYLGLYCERYL TRANSFERASE"/>
    <property type="match status" value="1"/>
</dbReference>
<evidence type="ECO:0000256" key="3">
    <source>
        <dbReference type="ARBA" id="ARBA00022679"/>
    </source>
</evidence>